<reference evidence="2 3" key="1">
    <citation type="journal article" date="2010" name="Stand. Genomic Sci.">
        <title>Complete genome sequence of Acetohalobium arabaticum type strain (Z-7288).</title>
        <authorList>
            <person name="Sikorski J."/>
            <person name="Lapidus A."/>
            <person name="Chertkov O."/>
            <person name="Lucas S."/>
            <person name="Copeland A."/>
            <person name="Glavina Del Rio T."/>
            <person name="Nolan M."/>
            <person name="Tice H."/>
            <person name="Cheng J.F."/>
            <person name="Han C."/>
            <person name="Brambilla E."/>
            <person name="Pitluck S."/>
            <person name="Liolios K."/>
            <person name="Ivanova N."/>
            <person name="Mavromatis K."/>
            <person name="Mikhailova N."/>
            <person name="Pati A."/>
            <person name="Bruce D."/>
            <person name="Detter C."/>
            <person name="Tapia R."/>
            <person name="Goodwin L."/>
            <person name="Chen A."/>
            <person name="Palaniappan K."/>
            <person name="Land M."/>
            <person name="Hauser L."/>
            <person name="Chang Y.J."/>
            <person name="Jeffries C.D."/>
            <person name="Rohde M."/>
            <person name="Goker M."/>
            <person name="Spring S."/>
            <person name="Woyke T."/>
            <person name="Bristow J."/>
            <person name="Eisen J.A."/>
            <person name="Markowitz V."/>
            <person name="Hugenholtz P."/>
            <person name="Kyrpides N.C."/>
            <person name="Klenk H.P."/>
        </authorList>
    </citation>
    <scope>NUCLEOTIDE SEQUENCE [LARGE SCALE GENOMIC DNA]</scope>
    <source>
        <strain evidence="3">ATCC 49924 / DSM 5501 / Z-7288</strain>
    </source>
</reference>
<evidence type="ECO:0000313" key="2">
    <source>
        <dbReference type="EMBL" id="ADL11625.1"/>
    </source>
</evidence>
<feature type="transmembrane region" description="Helical" evidence="1">
    <location>
        <begin position="6"/>
        <end position="27"/>
    </location>
</feature>
<dbReference type="STRING" id="574087.Acear_0074"/>
<dbReference type="AlphaFoldDB" id="D9QST7"/>
<keyword evidence="1" id="KW-0472">Membrane</keyword>
<evidence type="ECO:0000256" key="1">
    <source>
        <dbReference type="SAM" id="Phobius"/>
    </source>
</evidence>
<name>D9QST7_ACEAZ</name>
<dbReference type="Proteomes" id="UP000001661">
    <property type="component" value="Chromosome"/>
</dbReference>
<dbReference type="EMBL" id="CP002105">
    <property type="protein sequence ID" value="ADL11625.1"/>
    <property type="molecule type" value="Genomic_DNA"/>
</dbReference>
<keyword evidence="1" id="KW-1133">Transmembrane helix</keyword>
<dbReference type="KEGG" id="aar:Acear_0074"/>
<keyword evidence="1" id="KW-0812">Transmembrane</keyword>
<dbReference type="HOGENOM" id="CLU_2730648_0_0_9"/>
<proteinExistence type="predicted"/>
<protein>
    <submittedName>
        <fullName evidence="2">Uncharacterized protein</fullName>
    </submittedName>
</protein>
<sequence>MIGVLVVIAVVVLVNILLTASYIYLFIDYFNLFKEDTRSFIINYNRSFEQESVDDQNLNHCEQEYIETFAD</sequence>
<organism evidence="2 3">
    <name type="scientific">Acetohalobium arabaticum (strain ATCC 49924 / DSM 5501 / Z-7288)</name>
    <dbReference type="NCBI Taxonomy" id="574087"/>
    <lineage>
        <taxon>Bacteria</taxon>
        <taxon>Bacillati</taxon>
        <taxon>Bacillota</taxon>
        <taxon>Clostridia</taxon>
        <taxon>Halanaerobiales</taxon>
        <taxon>Halobacteroidaceae</taxon>
        <taxon>Acetohalobium</taxon>
    </lineage>
</organism>
<keyword evidence="3" id="KW-1185">Reference proteome</keyword>
<gene>
    <name evidence="2" type="ordered locus">Acear_0074</name>
</gene>
<dbReference type="RefSeq" id="WP_013277072.1">
    <property type="nucleotide sequence ID" value="NC_014378.1"/>
</dbReference>
<accession>D9QST7</accession>
<evidence type="ECO:0000313" key="3">
    <source>
        <dbReference type="Proteomes" id="UP000001661"/>
    </source>
</evidence>